<evidence type="ECO:0000313" key="2">
    <source>
        <dbReference type="Proteomes" id="UP000054477"/>
    </source>
</evidence>
<dbReference type="OrthoDB" id="2749112at2759"/>
<dbReference type="AlphaFoldDB" id="A0A0C9X7H4"/>
<sequence length="93" mass="11118">MSRYPYRHSTYFTRSDALETSSELPPMNSREDILQDLFMNDPRNFHYEEVTPIQKLESVGRRLKDMKKGFRTSIIAFGHSFRRRRTDSTTRLV</sequence>
<accession>A0A0C9X7H4</accession>
<gene>
    <name evidence="1" type="ORF">K443DRAFT_7235</name>
</gene>
<organism evidence="1 2">
    <name type="scientific">Laccaria amethystina LaAM-08-1</name>
    <dbReference type="NCBI Taxonomy" id="1095629"/>
    <lineage>
        <taxon>Eukaryota</taxon>
        <taxon>Fungi</taxon>
        <taxon>Dikarya</taxon>
        <taxon>Basidiomycota</taxon>
        <taxon>Agaricomycotina</taxon>
        <taxon>Agaricomycetes</taxon>
        <taxon>Agaricomycetidae</taxon>
        <taxon>Agaricales</taxon>
        <taxon>Agaricineae</taxon>
        <taxon>Hydnangiaceae</taxon>
        <taxon>Laccaria</taxon>
    </lineage>
</organism>
<name>A0A0C9X7H4_9AGAR</name>
<dbReference type="Proteomes" id="UP000054477">
    <property type="component" value="Unassembled WGS sequence"/>
</dbReference>
<reference evidence="2" key="2">
    <citation type="submission" date="2015-01" db="EMBL/GenBank/DDBJ databases">
        <title>Evolutionary Origins and Diversification of the Mycorrhizal Mutualists.</title>
        <authorList>
            <consortium name="DOE Joint Genome Institute"/>
            <consortium name="Mycorrhizal Genomics Consortium"/>
            <person name="Kohler A."/>
            <person name="Kuo A."/>
            <person name="Nagy L.G."/>
            <person name="Floudas D."/>
            <person name="Copeland A."/>
            <person name="Barry K.W."/>
            <person name="Cichocki N."/>
            <person name="Veneault-Fourrey C."/>
            <person name="LaButti K."/>
            <person name="Lindquist E.A."/>
            <person name="Lipzen A."/>
            <person name="Lundell T."/>
            <person name="Morin E."/>
            <person name="Murat C."/>
            <person name="Riley R."/>
            <person name="Ohm R."/>
            <person name="Sun H."/>
            <person name="Tunlid A."/>
            <person name="Henrissat B."/>
            <person name="Grigoriev I.V."/>
            <person name="Hibbett D.S."/>
            <person name="Martin F."/>
        </authorList>
    </citation>
    <scope>NUCLEOTIDE SEQUENCE [LARGE SCALE GENOMIC DNA]</scope>
    <source>
        <strain evidence="2">LaAM-08-1</strain>
    </source>
</reference>
<dbReference type="EMBL" id="KN838614">
    <property type="protein sequence ID" value="KIK00986.1"/>
    <property type="molecule type" value="Genomic_DNA"/>
</dbReference>
<dbReference type="HOGENOM" id="CLU_2469333_0_0_1"/>
<proteinExistence type="predicted"/>
<reference evidence="1 2" key="1">
    <citation type="submission" date="2014-04" db="EMBL/GenBank/DDBJ databases">
        <authorList>
            <consortium name="DOE Joint Genome Institute"/>
            <person name="Kuo A."/>
            <person name="Kohler A."/>
            <person name="Nagy L.G."/>
            <person name="Floudas D."/>
            <person name="Copeland A."/>
            <person name="Barry K.W."/>
            <person name="Cichocki N."/>
            <person name="Veneault-Fourrey C."/>
            <person name="LaButti K."/>
            <person name="Lindquist E.A."/>
            <person name="Lipzen A."/>
            <person name="Lundell T."/>
            <person name="Morin E."/>
            <person name="Murat C."/>
            <person name="Sun H."/>
            <person name="Tunlid A."/>
            <person name="Henrissat B."/>
            <person name="Grigoriev I.V."/>
            <person name="Hibbett D.S."/>
            <person name="Martin F."/>
            <person name="Nordberg H.P."/>
            <person name="Cantor M.N."/>
            <person name="Hua S.X."/>
        </authorList>
    </citation>
    <scope>NUCLEOTIDE SEQUENCE [LARGE SCALE GENOMIC DNA]</scope>
    <source>
        <strain evidence="1 2">LaAM-08-1</strain>
    </source>
</reference>
<evidence type="ECO:0000313" key="1">
    <source>
        <dbReference type="EMBL" id="KIK00986.1"/>
    </source>
</evidence>
<keyword evidence="2" id="KW-1185">Reference proteome</keyword>
<protein>
    <submittedName>
        <fullName evidence="1">Unplaced genomic scaffold K443scaffold_79, whole genome shotgun sequence</fullName>
    </submittedName>
</protein>